<dbReference type="EMBL" id="BK015488">
    <property type="protein sequence ID" value="DAE09591.1"/>
    <property type="molecule type" value="Genomic_DNA"/>
</dbReference>
<name>A0A8S5PR12_9CAUD</name>
<evidence type="ECO:0000313" key="1">
    <source>
        <dbReference type="EMBL" id="DAE09591.1"/>
    </source>
</evidence>
<accession>A0A8S5PR12</accession>
<protein>
    <submittedName>
        <fullName evidence="1">Uncharacterized protein</fullName>
    </submittedName>
</protein>
<reference evidence="1" key="1">
    <citation type="journal article" date="2021" name="Proc. Natl. Acad. Sci. U.S.A.">
        <title>A Catalog of Tens of Thousands of Viruses from Human Metagenomes Reveals Hidden Associations with Chronic Diseases.</title>
        <authorList>
            <person name="Tisza M.J."/>
            <person name="Buck C.B."/>
        </authorList>
    </citation>
    <scope>NUCLEOTIDE SEQUENCE</scope>
    <source>
        <strain evidence="1">Ct96x5</strain>
    </source>
</reference>
<proteinExistence type="predicted"/>
<organism evidence="1">
    <name type="scientific">Siphoviridae sp. ct96x5</name>
    <dbReference type="NCBI Taxonomy" id="2825367"/>
    <lineage>
        <taxon>Viruses</taxon>
        <taxon>Duplodnaviria</taxon>
        <taxon>Heunggongvirae</taxon>
        <taxon>Uroviricota</taxon>
        <taxon>Caudoviricetes</taxon>
    </lineage>
</organism>
<sequence length="32" mass="3634">MSGSKRSCKQLSLMEGDRGVVHSVLRHLHFHT</sequence>